<feature type="compositionally biased region" description="Basic and acidic residues" evidence="1">
    <location>
        <begin position="1"/>
        <end position="20"/>
    </location>
</feature>
<gene>
    <name evidence="2" type="ORF">CYMTET_36556</name>
</gene>
<evidence type="ECO:0000256" key="1">
    <source>
        <dbReference type="SAM" id="MobiDB-lite"/>
    </source>
</evidence>
<sequence length="144" mass="15872">MIRAEGMKKACDAKYEESLKRRSSTKSRASSGGSAATSDAEKKLNQRLNSLKVHITKKQRELALLTTEVQQLQSDVTWYLKTTLDSYRKSLKLGGQYDLNTVFQVASRAPPQGAAVLRAARSRAAQCKASAARRDRRADCASHA</sequence>
<keyword evidence="3" id="KW-1185">Reference proteome</keyword>
<proteinExistence type="predicted"/>
<dbReference type="AlphaFoldDB" id="A0AAE0CH28"/>
<dbReference type="Proteomes" id="UP001190700">
    <property type="component" value="Unassembled WGS sequence"/>
</dbReference>
<dbReference type="EMBL" id="LGRX02023884">
    <property type="protein sequence ID" value="KAK3254224.1"/>
    <property type="molecule type" value="Genomic_DNA"/>
</dbReference>
<feature type="region of interest" description="Disordered" evidence="1">
    <location>
        <begin position="1"/>
        <end position="43"/>
    </location>
</feature>
<protein>
    <submittedName>
        <fullName evidence="2">Uncharacterized protein</fullName>
    </submittedName>
</protein>
<name>A0AAE0CH28_9CHLO</name>
<evidence type="ECO:0000313" key="3">
    <source>
        <dbReference type="Proteomes" id="UP001190700"/>
    </source>
</evidence>
<evidence type="ECO:0000313" key="2">
    <source>
        <dbReference type="EMBL" id="KAK3254224.1"/>
    </source>
</evidence>
<comment type="caution">
    <text evidence="2">The sequence shown here is derived from an EMBL/GenBank/DDBJ whole genome shotgun (WGS) entry which is preliminary data.</text>
</comment>
<organism evidence="2 3">
    <name type="scientific">Cymbomonas tetramitiformis</name>
    <dbReference type="NCBI Taxonomy" id="36881"/>
    <lineage>
        <taxon>Eukaryota</taxon>
        <taxon>Viridiplantae</taxon>
        <taxon>Chlorophyta</taxon>
        <taxon>Pyramimonadophyceae</taxon>
        <taxon>Pyramimonadales</taxon>
        <taxon>Pyramimonadaceae</taxon>
        <taxon>Cymbomonas</taxon>
    </lineage>
</organism>
<reference evidence="2 3" key="1">
    <citation type="journal article" date="2015" name="Genome Biol. Evol.">
        <title>Comparative Genomics of a Bacterivorous Green Alga Reveals Evolutionary Causalities and Consequences of Phago-Mixotrophic Mode of Nutrition.</title>
        <authorList>
            <person name="Burns J.A."/>
            <person name="Paasch A."/>
            <person name="Narechania A."/>
            <person name="Kim E."/>
        </authorList>
    </citation>
    <scope>NUCLEOTIDE SEQUENCE [LARGE SCALE GENOMIC DNA]</scope>
    <source>
        <strain evidence="2 3">PLY_AMNH</strain>
    </source>
</reference>
<feature type="compositionally biased region" description="Low complexity" evidence="1">
    <location>
        <begin position="26"/>
        <end position="38"/>
    </location>
</feature>
<accession>A0AAE0CH28</accession>